<proteinExistence type="predicted"/>
<dbReference type="AlphaFoldDB" id="A0A7G9L1M0"/>
<dbReference type="Proteomes" id="UP000515861">
    <property type="component" value="Chromosome"/>
</dbReference>
<evidence type="ECO:0000313" key="1">
    <source>
        <dbReference type="EMBL" id="QNM82519.1"/>
    </source>
</evidence>
<dbReference type="EMBL" id="CP060697">
    <property type="protein sequence ID" value="QNM82519.1"/>
    <property type="molecule type" value="Genomic_DNA"/>
</dbReference>
<dbReference type="KEGG" id="ssau:H8M03_11000"/>
<name>A0A7G9L1M0_9SPHN</name>
<keyword evidence="2" id="KW-1185">Reference proteome</keyword>
<evidence type="ECO:0008006" key="3">
    <source>
        <dbReference type="Google" id="ProtNLM"/>
    </source>
</evidence>
<evidence type="ECO:0000313" key="2">
    <source>
        <dbReference type="Proteomes" id="UP000515861"/>
    </source>
</evidence>
<protein>
    <recommendedName>
        <fullName evidence="3">ABC transporter</fullName>
    </recommendedName>
</protein>
<accession>A0A7G9L1M0</accession>
<organism evidence="1 2">
    <name type="scientific">Sphingomonas sabuli</name>
    <dbReference type="NCBI Taxonomy" id="2764186"/>
    <lineage>
        <taxon>Bacteria</taxon>
        <taxon>Pseudomonadati</taxon>
        <taxon>Pseudomonadota</taxon>
        <taxon>Alphaproteobacteria</taxon>
        <taxon>Sphingomonadales</taxon>
        <taxon>Sphingomonadaceae</taxon>
        <taxon>Sphingomonas</taxon>
    </lineage>
</organism>
<dbReference type="RefSeq" id="WP_187479474.1">
    <property type="nucleotide sequence ID" value="NZ_CP060697.1"/>
</dbReference>
<sequence>MTRRRWLVAAVLGALAAVGILILLSTQRGGPEARPIGERAGKPPLLLLTTLPIAFAEGFTLDGETSLVLAALQERYRVVPISVADRASLSRDGLLLMAQPQAQPAEALVELDRWVRDGGRVLLLADPALQWPSALALGDPARPPFAFADTGLLGHWGLRVEAPAELGPVAMNLDGAVLVTRSPGLLTATTADCTTSSGGLIAHCRIGRGRATVVADADFLAPSDPALAKSGAVALVRQLSGLER</sequence>
<gene>
    <name evidence="1" type="ORF">H8M03_11000</name>
</gene>
<reference evidence="1 2" key="1">
    <citation type="submission" date="2020-08" db="EMBL/GenBank/DDBJ databases">
        <title>Sphingomonas sp. sand1-3 16S ribosomal RNA gene Genome sequencing and assembly.</title>
        <authorList>
            <person name="Kang M."/>
        </authorList>
    </citation>
    <scope>NUCLEOTIDE SEQUENCE [LARGE SCALE GENOMIC DNA]</scope>
    <source>
        <strain evidence="2">sand1-3</strain>
    </source>
</reference>